<dbReference type="InterPro" id="IPR009003">
    <property type="entry name" value="Peptidase_S1_PA"/>
</dbReference>
<dbReference type="AlphaFoldDB" id="A0A858QAW6"/>
<feature type="domain" description="PDZ" evidence="12">
    <location>
        <begin position="270"/>
        <end position="361"/>
    </location>
</feature>
<dbReference type="SMART" id="SM00228">
    <property type="entry name" value="PDZ"/>
    <property type="match status" value="2"/>
</dbReference>
<feature type="binding site" evidence="10">
    <location>
        <begin position="242"/>
        <end position="246"/>
    </location>
    <ligand>
        <name>substrate</name>
    </ligand>
</feature>
<evidence type="ECO:0000256" key="8">
    <source>
        <dbReference type="ARBA" id="ARBA00022825"/>
    </source>
</evidence>
<feature type="signal peptide" evidence="11">
    <location>
        <begin position="1"/>
        <end position="39"/>
    </location>
</feature>
<dbReference type="InterPro" id="IPR041489">
    <property type="entry name" value="PDZ_6"/>
</dbReference>
<evidence type="ECO:0000256" key="5">
    <source>
        <dbReference type="ARBA" id="ARBA00022737"/>
    </source>
</evidence>
<dbReference type="InterPro" id="IPR036034">
    <property type="entry name" value="PDZ_sf"/>
</dbReference>
<dbReference type="NCBIfam" id="TIGR02037">
    <property type="entry name" value="degP_htrA_DO"/>
    <property type="match status" value="1"/>
</dbReference>
<dbReference type="GO" id="GO:0042597">
    <property type="term" value="C:periplasmic space"/>
    <property type="evidence" value="ECO:0007669"/>
    <property type="project" value="UniProtKB-SubCell"/>
</dbReference>
<evidence type="ECO:0000256" key="7">
    <source>
        <dbReference type="ARBA" id="ARBA00022801"/>
    </source>
</evidence>
<feature type="chain" id="PRO_5038996561" evidence="11">
    <location>
        <begin position="40"/>
        <end position="462"/>
    </location>
</feature>
<evidence type="ECO:0000256" key="6">
    <source>
        <dbReference type="ARBA" id="ARBA00022764"/>
    </source>
</evidence>
<protein>
    <submittedName>
        <fullName evidence="13">Do family serine endopeptidase</fullName>
    </submittedName>
</protein>
<keyword evidence="4 11" id="KW-0732">Signal</keyword>
<feature type="domain" description="PDZ" evidence="12">
    <location>
        <begin position="389"/>
        <end position="454"/>
    </location>
</feature>
<dbReference type="Proteomes" id="UP000503004">
    <property type="component" value="Chromosome"/>
</dbReference>
<evidence type="ECO:0000256" key="10">
    <source>
        <dbReference type="PIRSR" id="PIRSR611782-2"/>
    </source>
</evidence>
<evidence type="ECO:0000313" key="14">
    <source>
        <dbReference type="Proteomes" id="UP000503004"/>
    </source>
</evidence>
<dbReference type="EMBL" id="CP046565">
    <property type="protein sequence ID" value="QJD31039.1"/>
    <property type="molecule type" value="Genomic_DNA"/>
</dbReference>
<keyword evidence="7" id="KW-0378">Hydrolase</keyword>
<dbReference type="PROSITE" id="PS50106">
    <property type="entry name" value="PDZ"/>
    <property type="match status" value="2"/>
</dbReference>
<feature type="binding site" evidence="10">
    <location>
        <position position="152"/>
    </location>
    <ligand>
        <name>substrate</name>
    </ligand>
</feature>
<proteinExistence type="inferred from homology"/>
<reference evidence="14" key="1">
    <citation type="submission" date="2019-12" db="EMBL/GenBank/DDBJ databases">
        <authorList>
            <person name="Awala S.I."/>
            <person name="Rhee S.K."/>
        </authorList>
    </citation>
    <scope>NUCLEOTIDE SEQUENCE [LARGE SCALE GENOMIC DNA]</scope>
    <source>
        <strain evidence="14">IM1</strain>
    </source>
</reference>
<evidence type="ECO:0000256" key="9">
    <source>
        <dbReference type="PIRSR" id="PIRSR611782-1"/>
    </source>
</evidence>
<keyword evidence="5" id="KW-0677">Repeat</keyword>
<dbReference type="InterPro" id="IPR001940">
    <property type="entry name" value="Peptidase_S1C"/>
</dbReference>
<evidence type="ECO:0000256" key="3">
    <source>
        <dbReference type="ARBA" id="ARBA00022670"/>
    </source>
</evidence>
<comment type="similarity">
    <text evidence="2">Belongs to the peptidase S1C family.</text>
</comment>
<dbReference type="SUPFAM" id="SSF50494">
    <property type="entry name" value="Trypsin-like serine proteases"/>
    <property type="match status" value="1"/>
</dbReference>
<name>A0A858QAW6_9GAMM</name>
<feature type="binding site" evidence="10">
    <location>
        <position position="122"/>
    </location>
    <ligand>
        <name>substrate</name>
    </ligand>
</feature>
<dbReference type="InterPro" id="IPR001478">
    <property type="entry name" value="PDZ"/>
</dbReference>
<dbReference type="PANTHER" id="PTHR22939:SF129">
    <property type="entry name" value="SERINE PROTEASE HTRA2, MITOCHONDRIAL"/>
    <property type="match status" value="1"/>
</dbReference>
<dbReference type="GO" id="GO:0004252">
    <property type="term" value="F:serine-type endopeptidase activity"/>
    <property type="evidence" value="ECO:0007669"/>
    <property type="project" value="InterPro"/>
</dbReference>
<accession>A0A858QAW6</accession>
<sequence>MPPPCKKTIDGGYFMRMKPIGALLLIAASGLSPCAPAWADLPTSVNGQPLPSLAPVLKKAMPAVVNISTKTQIEIAENPLMQDPFFRHFFGIPNQPRRRESSSLGSGVIVDGRRGYILTNNHVIDKADEISVTLRDGRQLSAKLVGADPESDLAVIKVEPKNLTELPIGDSSQLEVGDFVVAIGNPFGLGQTVTSGIVSALGRSGLGIEGYEDFIQTDASINPGNSGGALINLRGELVGINTAIIAPTGGNVGIGFAIPSNMAASIMTQLVEKGEIRRGQIGISIQDLTPDLAQAFGLSQSQGAVVTGIQKDSPAASAGLEAGDIVLSINDRPVRNSADVRNTIGLLPIGEEVRLEVMHKGQRVVRDVTIRAPKLVQEEGRNIHPKLSGVVLKNNQDGGVQVDKIHTGSYAFQAGLRPGDIIVMANREEIETLDDLKRATKGRSELLLSVQRGDGSFFLMLR</sequence>
<dbReference type="Gene3D" id="2.40.10.120">
    <property type="match status" value="1"/>
</dbReference>
<feature type="active site" description="Charge relay system" evidence="9">
    <location>
        <position position="122"/>
    </location>
</feature>
<dbReference type="GO" id="GO:0006515">
    <property type="term" value="P:protein quality control for misfolded or incompletely synthesized proteins"/>
    <property type="evidence" value="ECO:0007669"/>
    <property type="project" value="TreeGrafter"/>
</dbReference>
<dbReference type="InterPro" id="IPR011782">
    <property type="entry name" value="Pept_S1C_Do"/>
</dbReference>
<evidence type="ECO:0000313" key="13">
    <source>
        <dbReference type="EMBL" id="QJD31039.1"/>
    </source>
</evidence>
<evidence type="ECO:0000256" key="1">
    <source>
        <dbReference type="ARBA" id="ARBA00004418"/>
    </source>
</evidence>
<dbReference type="FunFam" id="2.40.10.10:FF:000001">
    <property type="entry name" value="Periplasmic serine protease DegS"/>
    <property type="match status" value="1"/>
</dbReference>
<dbReference type="PANTHER" id="PTHR22939">
    <property type="entry name" value="SERINE PROTEASE FAMILY S1C HTRA-RELATED"/>
    <property type="match status" value="1"/>
</dbReference>
<evidence type="ECO:0000259" key="12">
    <source>
        <dbReference type="PROSITE" id="PS50106"/>
    </source>
</evidence>
<feature type="binding site" evidence="10">
    <location>
        <begin position="224"/>
        <end position="226"/>
    </location>
    <ligand>
        <name>substrate</name>
    </ligand>
</feature>
<keyword evidence="3" id="KW-0645">Protease</keyword>
<evidence type="ECO:0000256" key="4">
    <source>
        <dbReference type="ARBA" id="ARBA00022729"/>
    </source>
</evidence>
<dbReference type="Gene3D" id="2.30.42.10">
    <property type="match status" value="2"/>
</dbReference>
<keyword evidence="6" id="KW-0574">Periplasm</keyword>
<dbReference type="Pfam" id="PF17820">
    <property type="entry name" value="PDZ_6"/>
    <property type="match status" value="1"/>
</dbReference>
<dbReference type="CDD" id="cd10839">
    <property type="entry name" value="cpPDZ1_DegP-like"/>
    <property type="match status" value="1"/>
</dbReference>
<gene>
    <name evidence="13" type="ORF">GNH96_14520</name>
</gene>
<keyword evidence="14" id="KW-1185">Reference proteome</keyword>
<organism evidence="13 14">
    <name type="scientific">Methylococcus geothermalis</name>
    <dbReference type="NCBI Taxonomy" id="2681310"/>
    <lineage>
        <taxon>Bacteria</taxon>
        <taxon>Pseudomonadati</taxon>
        <taxon>Pseudomonadota</taxon>
        <taxon>Gammaproteobacteria</taxon>
        <taxon>Methylococcales</taxon>
        <taxon>Methylococcaceae</taxon>
        <taxon>Methylococcus</taxon>
    </lineage>
</organism>
<dbReference type="PRINTS" id="PR00834">
    <property type="entry name" value="PROTEASES2C"/>
</dbReference>
<keyword evidence="8" id="KW-0720">Serine protease</keyword>
<comment type="subcellular location">
    <subcellularLocation>
        <location evidence="1">Periplasm</location>
    </subcellularLocation>
</comment>
<dbReference type="Pfam" id="PF13180">
    <property type="entry name" value="PDZ_2"/>
    <property type="match status" value="1"/>
</dbReference>
<feature type="active site" description="Charge relay system" evidence="9">
    <location>
        <position position="152"/>
    </location>
</feature>
<dbReference type="KEGG" id="metu:GNH96_14520"/>
<dbReference type="Pfam" id="PF13365">
    <property type="entry name" value="Trypsin_2"/>
    <property type="match status" value="1"/>
</dbReference>
<evidence type="ECO:0000256" key="2">
    <source>
        <dbReference type="ARBA" id="ARBA00010541"/>
    </source>
</evidence>
<evidence type="ECO:0000256" key="11">
    <source>
        <dbReference type="SAM" id="SignalP"/>
    </source>
</evidence>
<dbReference type="SUPFAM" id="SSF50156">
    <property type="entry name" value="PDZ domain-like"/>
    <property type="match status" value="2"/>
</dbReference>
<feature type="active site" description="Charge relay system" evidence="9">
    <location>
        <position position="226"/>
    </location>
</feature>